<dbReference type="GO" id="GO:0003677">
    <property type="term" value="F:DNA binding"/>
    <property type="evidence" value="ECO:0007669"/>
    <property type="project" value="TreeGrafter"/>
</dbReference>
<dbReference type="EMBL" id="MU006097">
    <property type="protein sequence ID" value="KAF2838150.1"/>
    <property type="molecule type" value="Genomic_DNA"/>
</dbReference>
<feature type="domain" description="AAA+ ATPase" evidence="2">
    <location>
        <begin position="673"/>
        <end position="874"/>
    </location>
</feature>
<feature type="compositionally biased region" description="Polar residues" evidence="1">
    <location>
        <begin position="156"/>
        <end position="167"/>
    </location>
</feature>
<evidence type="ECO:0000313" key="3">
    <source>
        <dbReference type="EMBL" id="KAF2838150.1"/>
    </source>
</evidence>
<dbReference type="OrthoDB" id="9996895at2759"/>
<dbReference type="AlphaFoldDB" id="A0A9P4S8R4"/>
<feature type="compositionally biased region" description="Basic residues" evidence="1">
    <location>
        <begin position="276"/>
        <end position="286"/>
    </location>
</feature>
<organism evidence="3 4">
    <name type="scientific">Patellaria atrata CBS 101060</name>
    <dbReference type="NCBI Taxonomy" id="1346257"/>
    <lineage>
        <taxon>Eukaryota</taxon>
        <taxon>Fungi</taxon>
        <taxon>Dikarya</taxon>
        <taxon>Ascomycota</taxon>
        <taxon>Pezizomycotina</taxon>
        <taxon>Dothideomycetes</taxon>
        <taxon>Dothideomycetes incertae sedis</taxon>
        <taxon>Patellariales</taxon>
        <taxon>Patellariaceae</taxon>
        <taxon>Patellaria</taxon>
    </lineage>
</organism>
<dbReference type="InterPro" id="IPR003959">
    <property type="entry name" value="ATPase_AAA_core"/>
</dbReference>
<keyword evidence="4" id="KW-1185">Reference proteome</keyword>
<accession>A0A9P4S8R4</accession>
<feature type="compositionally biased region" description="Basic and acidic residues" evidence="1">
    <location>
        <begin position="350"/>
        <end position="372"/>
    </location>
</feature>
<dbReference type="GO" id="GO:0005524">
    <property type="term" value="F:ATP binding"/>
    <property type="evidence" value="ECO:0007669"/>
    <property type="project" value="InterPro"/>
</dbReference>
<sequence>MAVALVERAMNLGERKPVHPFFSKTQNSKSELENIAIPDPETLHLDENGAHEAASSIDENRKVGGKRASHGRKTSKRRKKDTLVNTESTSQTLLTTFAQSGVSSNLAPNLELESHPAGNVDISLEEDPNKDRRKRRKTDTPPQETPKEATSGPHPTEQSLPASPPTSLSWHEQLLAVADKGADQELDSSLNISDVQAPTCEVEVEDTETLASSKVRSDGCTENITQCELQQNCDASGQIITNTRPKKMLRLRGNGRFSSPVAPASAKEAVEPHASPPRKRKKRKSRGMVIIKYGRDLAARVSLGAKIATILSKSKEVPKAAENASDEKDKLPAITKETHPFFLGKNLKDSKIQNKDNDSQRRLPDIPAERKASAVTPGKLRAKAEALHPDKFPVFGATVLGSTQAKLTRHPGAQEPCWPCKENVHVRGLHHDLHGIHGFLSDDRSQGVLSASNDHRKLKNKVMFVTEEEDIMLRCARDLFALSMPTQGQLLRTPQRLLISGVTLRERLCDELSFSIRQETSGSNESTQLHAALRRLYDDVPSTLSSFDRHTCESQAWTHKYSPKTASEVLQLGKEVMVLKEWMQKLTVTAVDSGPKTIPKTVRGKELADKVVKKKRKRKDLDDFIISDEDDADQLDELSEPEDTITTDSVYGQKRSVVRNGGQASDGIRPGKGTNIVLISGPSGCGKTAAVYAVAHELGFEVFEINSNSRRSGKDILDRIGDMTENHLVQKAAQSNLSGEVEDIISEVPDTLQMELESGRQAKMDSFFKFTAKPQSKTKKTPCTVNADKKTVHRTKTNPQQKQSLILLEEVDILFEEDKQFWATVVALAANSKRPIIMTCNDEMRVPLDPLSYHAILRFSPPPVDIAVDYLLLLAANEGHLIKRLPVSELYENKKHDLRASITELNFWCQMGIGDKKGGLEWIYQRWPAGCDLDEHGRKLRVVSETSYQSSMGWCSHDILCAEESTTFNKTHVIMSEAWTQWKIDPYNWQEASVHCSSTGHLVSSENSKGSNLMALRNLERVMDAASAADVYCRTGLPTGALDPIDTTLPPMSESARNNYIEGLHLLEADPVINFSNMDMDLSISTHLTSHRLKLSYDIPQDLISAGPPSRFDDTKIAEAILSSIKRQDNSRPINRESFSCFDPIAEDSGVSIFPGSAAFQLTASSFDRSFCIIVTDLAPYVRSIAAHDLRLDAERLRMSNLLSVGGSSKKRRSTRAARSALEGGRRETMRRERWFNKSLNLNLVMATAGESWAGMSGVDERTVESKTGSTHDEEDPWDP</sequence>
<dbReference type="PANTHER" id="PTHR23389">
    <property type="entry name" value="CHROMOSOME TRANSMISSION FIDELITY FACTOR 18"/>
    <property type="match status" value="1"/>
</dbReference>
<feature type="region of interest" description="Disordered" evidence="1">
    <location>
        <begin position="258"/>
        <end position="286"/>
    </location>
</feature>
<proteinExistence type="predicted"/>
<dbReference type="GO" id="GO:0016887">
    <property type="term" value="F:ATP hydrolysis activity"/>
    <property type="evidence" value="ECO:0007669"/>
    <property type="project" value="InterPro"/>
</dbReference>
<dbReference type="CDD" id="cd00009">
    <property type="entry name" value="AAA"/>
    <property type="match status" value="1"/>
</dbReference>
<protein>
    <recommendedName>
        <fullName evidence="2">AAA+ ATPase domain-containing protein</fullName>
    </recommendedName>
</protein>
<dbReference type="SMART" id="SM00382">
    <property type="entry name" value="AAA"/>
    <property type="match status" value="1"/>
</dbReference>
<feature type="region of interest" description="Disordered" evidence="1">
    <location>
        <begin position="350"/>
        <end position="377"/>
    </location>
</feature>
<feature type="region of interest" description="Disordered" evidence="1">
    <location>
        <begin position="109"/>
        <end position="167"/>
    </location>
</feature>
<feature type="compositionally biased region" description="Basic residues" evidence="1">
    <location>
        <begin position="63"/>
        <end position="80"/>
    </location>
</feature>
<evidence type="ECO:0000259" key="2">
    <source>
        <dbReference type="SMART" id="SM00382"/>
    </source>
</evidence>
<dbReference type="Proteomes" id="UP000799429">
    <property type="component" value="Unassembled WGS sequence"/>
</dbReference>
<feature type="region of interest" description="Disordered" evidence="1">
    <location>
        <begin position="46"/>
        <end position="87"/>
    </location>
</feature>
<evidence type="ECO:0000313" key="4">
    <source>
        <dbReference type="Proteomes" id="UP000799429"/>
    </source>
</evidence>
<gene>
    <name evidence="3" type="ORF">M501DRAFT_993016</name>
</gene>
<dbReference type="PANTHER" id="PTHR23389:SF21">
    <property type="entry name" value="ATPASE FAMILY AAA DOMAIN-CONTAINING PROTEIN 5"/>
    <property type="match status" value="1"/>
</dbReference>
<reference evidence="3" key="1">
    <citation type="journal article" date="2020" name="Stud. Mycol.">
        <title>101 Dothideomycetes genomes: a test case for predicting lifestyles and emergence of pathogens.</title>
        <authorList>
            <person name="Haridas S."/>
            <person name="Albert R."/>
            <person name="Binder M."/>
            <person name="Bloem J."/>
            <person name="Labutti K."/>
            <person name="Salamov A."/>
            <person name="Andreopoulos B."/>
            <person name="Baker S."/>
            <person name="Barry K."/>
            <person name="Bills G."/>
            <person name="Bluhm B."/>
            <person name="Cannon C."/>
            <person name="Castanera R."/>
            <person name="Culley D."/>
            <person name="Daum C."/>
            <person name="Ezra D."/>
            <person name="Gonzalez J."/>
            <person name="Henrissat B."/>
            <person name="Kuo A."/>
            <person name="Liang C."/>
            <person name="Lipzen A."/>
            <person name="Lutzoni F."/>
            <person name="Magnuson J."/>
            <person name="Mondo S."/>
            <person name="Nolan M."/>
            <person name="Ohm R."/>
            <person name="Pangilinan J."/>
            <person name="Park H.-J."/>
            <person name="Ramirez L."/>
            <person name="Alfaro M."/>
            <person name="Sun H."/>
            <person name="Tritt A."/>
            <person name="Yoshinaga Y."/>
            <person name="Zwiers L.-H."/>
            <person name="Turgeon B."/>
            <person name="Goodwin S."/>
            <person name="Spatafora J."/>
            <person name="Crous P."/>
            <person name="Grigoriev I."/>
        </authorList>
    </citation>
    <scope>NUCLEOTIDE SEQUENCE</scope>
    <source>
        <strain evidence="3">CBS 101060</strain>
    </source>
</reference>
<dbReference type="SUPFAM" id="SSF52540">
    <property type="entry name" value="P-loop containing nucleoside triphosphate hydrolases"/>
    <property type="match status" value="1"/>
</dbReference>
<evidence type="ECO:0000256" key="1">
    <source>
        <dbReference type="SAM" id="MobiDB-lite"/>
    </source>
</evidence>
<feature type="region of interest" description="Disordered" evidence="1">
    <location>
        <begin position="1207"/>
        <end position="1226"/>
    </location>
</feature>
<name>A0A9P4S8R4_9PEZI</name>
<dbReference type="Pfam" id="PF00004">
    <property type="entry name" value="AAA"/>
    <property type="match status" value="1"/>
</dbReference>
<dbReference type="GO" id="GO:0005634">
    <property type="term" value="C:nucleus"/>
    <property type="evidence" value="ECO:0007669"/>
    <property type="project" value="TreeGrafter"/>
</dbReference>
<dbReference type="InterPro" id="IPR027417">
    <property type="entry name" value="P-loop_NTPase"/>
</dbReference>
<dbReference type="Gene3D" id="3.40.50.300">
    <property type="entry name" value="P-loop containing nucleotide triphosphate hydrolases"/>
    <property type="match status" value="1"/>
</dbReference>
<feature type="region of interest" description="Disordered" evidence="1">
    <location>
        <begin position="1256"/>
        <end position="1280"/>
    </location>
</feature>
<dbReference type="InterPro" id="IPR003593">
    <property type="entry name" value="AAA+_ATPase"/>
</dbReference>
<comment type="caution">
    <text evidence="3">The sequence shown here is derived from an EMBL/GenBank/DDBJ whole genome shotgun (WGS) entry which is preliminary data.</text>
</comment>